<feature type="binding site" evidence="9">
    <location>
        <begin position="22"/>
        <end position="29"/>
    </location>
    <ligand>
        <name>ATP</name>
        <dbReference type="ChEBI" id="CHEBI:30616"/>
    </ligand>
</feature>
<sequence>MPTITIDSNSSIDIEQHFRVSAGPGAGKTHWLINHIKNVLHESKRLQKTRKIACITYTNIGAETIKARLGIASIQVEVDTIHSFLYEHVLKPYLSFIDTAHGLCIERVRGHDDEIIRNYGFLDKWKIKTKQTRIPPKDNLELIYALQKAQWKLNTNGELVISASQQKVGTHYLKTSSYYDYKTMAWAKGVLHHDDVLFFSYDLVIKHPFILDVLRAKFPYFFIDEFQDTNPIQTKILKLIGNKESIIGVIGDKSQSIYGFQGANYDTFDSFDLNGIVNYQILTNRRSTNQIIDLLNTIRKDINQSKFKNQSGPVPVILVGSMKSALTRAQAICSNELIHSLTYRNIVANTIKKQANETTVDKELLDKLMEIDRPSSSNKYRSSSITALIKATELAIEGRFKDSIRILEKAFKAKPDLEATGNNIIHIIHLLNRYEEFKNKTLYEYYLFIKNEIGINMSNLREGGIARDFYDGHTYKDLALCVNIPDDNGLFRTIHKSKGAEFDNVLLILDTESNLTFITNPDLTKEQHRVRYVAVSRAKNRLFITVPTLSEENSLILSKMGLDIETLT</sequence>
<comment type="catalytic activity">
    <reaction evidence="6">
        <text>Couples ATP hydrolysis with the unwinding of duplex DNA by translocating in the 3'-5' direction.</text>
        <dbReference type="EC" id="5.6.2.4"/>
    </reaction>
</comment>
<dbReference type="PANTHER" id="PTHR11070">
    <property type="entry name" value="UVRD / RECB / PCRA DNA HELICASE FAMILY MEMBER"/>
    <property type="match status" value="1"/>
</dbReference>
<evidence type="ECO:0000256" key="9">
    <source>
        <dbReference type="PROSITE-ProRule" id="PRU00560"/>
    </source>
</evidence>
<dbReference type="EC" id="5.6.2.4" evidence="7"/>
<protein>
    <recommendedName>
        <fullName evidence="7">DNA 3'-5' helicase</fullName>
        <ecNumber evidence="7">5.6.2.4</ecNumber>
    </recommendedName>
</protein>
<keyword evidence="4 9" id="KW-0067">ATP-binding</keyword>
<dbReference type="PANTHER" id="PTHR11070:SF3">
    <property type="entry name" value="DNA 3'-5' HELICASE"/>
    <property type="match status" value="1"/>
</dbReference>
<keyword evidence="1 9" id="KW-0547">Nucleotide-binding</keyword>
<comment type="catalytic activity">
    <reaction evidence="8">
        <text>ATP + H2O = ADP + phosphate + H(+)</text>
        <dbReference type="Rhea" id="RHEA:13065"/>
        <dbReference type="ChEBI" id="CHEBI:15377"/>
        <dbReference type="ChEBI" id="CHEBI:15378"/>
        <dbReference type="ChEBI" id="CHEBI:30616"/>
        <dbReference type="ChEBI" id="CHEBI:43474"/>
        <dbReference type="ChEBI" id="CHEBI:456216"/>
        <dbReference type="EC" id="5.6.2.4"/>
    </reaction>
</comment>
<dbReference type="GO" id="GO:0016787">
    <property type="term" value="F:hydrolase activity"/>
    <property type="evidence" value="ECO:0007669"/>
    <property type="project" value="UniProtKB-UniRule"/>
</dbReference>
<evidence type="ECO:0000256" key="4">
    <source>
        <dbReference type="ARBA" id="ARBA00022840"/>
    </source>
</evidence>
<evidence type="ECO:0000256" key="6">
    <source>
        <dbReference type="ARBA" id="ARBA00034617"/>
    </source>
</evidence>
<dbReference type="InterPro" id="IPR027417">
    <property type="entry name" value="P-loop_NTPase"/>
</dbReference>
<evidence type="ECO:0000256" key="7">
    <source>
        <dbReference type="ARBA" id="ARBA00034808"/>
    </source>
</evidence>
<evidence type="ECO:0000256" key="8">
    <source>
        <dbReference type="ARBA" id="ARBA00048988"/>
    </source>
</evidence>
<dbReference type="Gene3D" id="3.40.50.300">
    <property type="entry name" value="P-loop containing nucleotide triphosphate hydrolases"/>
    <property type="match status" value="2"/>
</dbReference>
<evidence type="ECO:0000256" key="3">
    <source>
        <dbReference type="ARBA" id="ARBA00022806"/>
    </source>
</evidence>
<keyword evidence="12" id="KW-1185">Reference proteome</keyword>
<keyword evidence="5" id="KW-0413">Isomerase</keyword>
<name>A0A8T9SRZ4_9BACT</name>
<dbReference type="InterPro" id="IPR014017">
    <property type="entry name" value="DNA_helicase_UvrD-like_C"/>
</dbReference>
<dbReference type="GO" id="GO:0005829">
    <property type="term" value="C:cytosol"/>
    <property type="evidence" value="ECO:0007669"/>
    <property type="project" value="TreeGrafter"/>
</dbReference>
<reference evidence="11 12" key="1">
    <citation type="submission" date="2022-04" db="EMBL/GenBank/DDBJ databases">
        <title>Hymenobacter sp. isolated from the air.</title>
        <authorList>
            <person name="Won M."/>
            <person name="Lee C.-M."/>
            <person name="Woen H.-Y."/>
            <person name="Kwon S.-W."/>
        </authorList>
    </citation>
    <scope>NUCLEOTIDE SEQUENCE [LARGE SCALE GENOMIC DNA]</scope>
    <source>
        <strain evidence="12">5413 J-13</strain>
    </source>
</reference>
<organism evidence="11 12">
    <name type="scientific">Hymenobacter aerilatus</name>
    <dbReference type="NCBI Taxonomy" id="2932251"/>
    <lineage>
        <taxon>Bacteria</taxon>
        <taxon>Pseudomonadati</taxon>
        <taxon>Bacteroidota</taxon>
        <taxon>Cytophagia</taxon>
        <taxon>Cytophagales</taxon>
        <taxon>Hymenobacteraceae</taxon>
        <taxon>Hymenobacter</taxon>
    </lineage>
</organism>
<proteinExistence type="predicted"/>
<dbReference type="RefSeq" id="WP_245092747.1">
    <property type="nucleotide sequence ID" value="NZ_CP095053.1"/>
</dbReference>
<feature type="domain" description="UvrD-like helicase ATP-binding" evidence="10">
    <location>
        <begin position="1"/>
        <end position="288"/>
    </location>
</feature>
<dbReference type="SUPFAM" id="SSF52540">
    <property type="entry name" value="P-loop containing nucleoside triphosphate hydrolases"/>
    <property type="match status" value="1"/>
</dbReference>
<dbReference type="GO" id="GO:0043138">
    <property type="term" value="F:3'-5' DNA helicase activity"/>
    <property type="evidence" value="ECO:0007669"/>
    <property type="project" value="UniProtKB-EC"/>
</dbReference>
<evidence type="ECO:0000256" key="1">
    <source>
        <dbReference type="ARBA" id="ARBA00022741"/>
    </source>
</evidence>
<dbReference type="InterPro" id="IPR014016">
    <property type="entry name" value="UvrD-like_ATP-bd"/>
</dbReference>
<evidence type="ECO:0000256" key="5">
    <source>
        <dbReference type="ARBA" id="ARBA00023235"/>
    </source>
</evidence>
<evidence type="ECO:0000313" key="11">
    <source>
        <dbReference type="EMBL" id="UOR04882.1"/>
    </source>
</evidence>
<gene>
    <name evidence="11" type="ORF">MUN82_18300</name>
</gene>
<evidence type="ECO:0000313" key="12">
    <source>
        <dbReference type="Proteomes" id="UP000829925"/>
    </source>
</evidence>
<dbReference type="CDD" id="cd18809">
    <property type="entry name" value="SF1_C_RecD"/>
    <property type="match status" value="1"/>
</dbReference>
<dbReference type="AlphaFoldDB" id="A0A8T9SRZ4"/>
<dbReference type="GO" id="GO:0003677">
    <property type="term" value="F:DNA binding"/>
    <property type="evidence" value="ECO:0007669"/>
    <property type="project" value="InterPro"/>
</dbReference>
<accession>A0A8T9SRZ4</accession>
<evidence type="ECO:0000256" key="2">
    <source>
        <dbReference type="ARBA" id="ARBA00022801"/>
    </source>
</evidence>
<dbReference type="GO" id="GO:0000725">
    <property type="term" value="P:recombinational repair"/>
    <property type="evidence" value="ECO:0007669"/>
    <property type="project" value="TreeGrafter"/>
</dbReference>
<keyword evidence="3 9" id="KW-0347">Helicase</keyword>
<dbReference type="Proteomes" id="UP000829925">
    <property type="component" value="Chromosome"/>
</dbReference>
<dbReference type="Pfam" id="PF00580">
    <property type="entry name" value="UvrD-helicase"/>
    <property type="match status" value="1"/>
</dbReference>
<dbReference type="EMBL" id="CP095053">
    <property type="protein sequence ID" value="UOR04882.1"/>
    <property type="molecule type" value="Genomic_DNA"/>
</dbReference>
<keyword evidence="2 9" id="KW-0378">Hydrolase</keyword>
<dbReference type="InterPro" id="IPR000212">
    <property type="entry name" value="DNA_helicase_UvrD/REP"/>
</dbReference>
<evidence type="ECO:0000259" key="10">
    <source>
        <dbReference type="PROSITE" id="PS51198"/>
    </source>
</evidence>
<dbReference type="KEGG" id="haei:MUN82_18300"/>
<dbReference type="Pfam" id="PF13361">
    <property type="entry name" value="UvrD_C"/>
    <property type="match status" value="1"/>
</dbReference>
<dbReference type="GO" id="GO:0005524">
    <property type="term" value="F:ATP binding"/>
    <property type="evidence" value="ECO:0007669"/>
    <property type="project" value="UniProtKB-UniRule"/>
</dbReference>
<dbReference type="PROSITE" id="PS51198">
    <property type="entry name" value="UVRD_HELICASE_ATP_BIND"/>
    <property type="match status" value="1"/>
</dbReference>